<dbReference type="GO" id="GO:0008237">
    <property type="term" value="F:metallopeptidase activity"/>
    <property type="evidence" value="ECO:0007669"/>
    <property type="project" value="UniProtKB-KW"/>
</dbReference>
<dbReference type="GO" id="GO:0071555">
    <property type="term" value="P:cell wall organization"/>
    <property type="evidence" value="ECO:0007669"/>
    <property type="project" value="UniProtKB-KW"/>
</dbReference>
<feature type="site" description="Transition state stabilizer" evidence="9">
    <location>
        <position position="128"/>
    </location>
</feature>
<evidence type="ECO:0000313" key="10">
    <source>
        <dbReference type="EMBL" id="NER30337.1"/>
    </source>
</evidence>
<dbReference type="AlphaFoldDB" id="A0A6B3NFB3"/>
<evidence type="ECO:0000256" key="4">
    <source>
        <dbReference type="ARBA" id="ARBA00022801"/>
    </source>
</evidence>
<evidence type="ECO:0000256" key="8">
    <source>
        <dbReference type="ARBA" id="ARBA00023316"/>
    </source>
</evidence>
<proteinExistence type="inferred from homology"/>
<dbReference type="GO" id="GO:0160237">
    <property type="term" value="F:D-Ala-D-Ala dipeptidase activity"/>
    <property type="evidence" value="ECO:0007669"/>
    <property type="project" value="UniProtKB-EC"/>
</dbReference>
<dbReference type="EC" id="3.4.13.22" evidence="9"/>
<reference evidence="10" key="1">
    <citation type="submission" date="2019-11" db="EMBL/GenBank/DDBJ databases">
        <title>Genomic insights into an expanded diversity of filamentous marine cyanobacteria reveals the extraordinary biosynthetic potential of Moorea and Okeania.</title>
        <authorList>
            <person name="Ferreira Leao T."/>
            <person name="Wang M."/>
            <person name="Moss N."/>
            <person name="Da Silva R."/>
            <person name="Sanders J."/>
            <person name="Nurk S."/>
            <person name="Gurevich A."/>
            <person name="Humphrey G."/>
            <person name="Reher R."/>
            <person name="Zhu Q."/>
            <person name="Belda-Ferre P."/>
            <person name="Glukhov E."/>
            <person name="Rex R."/>
            <person name="Dorrestein P.C."/>
            <person name="Knight R."/>
            <person name="Pevzner P."/>
            <person name="Gerwick W.H."/>
            <person name="Gerwick L."/>
        </authorList>
    </citation>
    <scope>NUCLEOTIDE SEQUENCE</scope>
    <source>
        <strain evidence="10">SIO1C4</strain>
    </source>
</reference>
<dbReference type="InterPro" id="IPR009045">
    <property type="entry name" value="Zn_M74/Hedgehog-like"/>
</dbReference>
<comment type="similarity">
    <text evidence="9">Belongs to the peptidase M15D family.</text>
</comment>
<gene>
    <name evidence="10" type="ORF">F6J89_22600</name>
</gene>
<comment type="catalytic activity">
    <reaction evidence="1 9">
        <text>D-alanyl-D-alanine + H2O = 2 D-alanine</text>
        <dbReference type="Rhea" id="RHEA:20661"/>
        <dbReference type="ChEBI" id="CHEBI:15377"/>
        <dbReference type="ChEBI" id="CHEBI:57416"/>
        <dbReference type="ChEBI" id="CHEBI:57822"/>
        <dbReference type="EC" id="3.4.13.22"/>
    </reaction>
</comment>
<evidence type="ECO:0000256" key="6">
    <source>
        <dbReference type="ARBA" id="ARBA00022997"/>
    </source>
</evidence>
<keyword evidence="2 9" id="KW-0645">Protease</keyword>
<dbReference type="EMBL" id="JAAHFQ010000533">
    <property type="protein sequence ID" value="NER30337.1"/>
    <property type="molecule type" value="Genomic_DNA"/>
</dbReference>
<keyword evidence="7 9" id="KW-0482">Metalloprotease</keyword>
<keyword evidence="3 9" id="KW-0479">Metal-binding</keyword>
<dbReference type="Pfam" id="PF01427">
    <property type="entry name" value="Peptidase_M15"/>
    <property type="match status" value="1"/>
</dbReference>
<evidence type="ECO:0000256" key="7">
    <source>
        <dbReference type="ARBA" id="ARBA00023049"/>
    </source>
</evidence>
<feature type="binding site" evidence="9">
    <location>
        <position position="155"/>
    </location>
    <ligand>
        <name>Zn(2+)</name>
        <dbReference type="ChEBI" id="CHEBI:29105"/>
        <note>catalytic</note>
    </ligand>
</feature>
<comment type="caution">
    <text evidence="10">The sequence shown here is derived from an EMBL/GenBank/DDBJ whole genome shotgun (WGS) entry which is preliminary data.</text>
</comment>
<protein>
    <recommendedName>
        <fullName evidence="9">D-alanyl-D-alanine dipeptidase</fullName>
        <shortName evidence="9">D-Ala-D-Ala dipeptidase</shortName>
        <ecNumber evidence="9">3.4.13.22</ecNumber>
    </recommendedName>
</protein>
<keyword evidence="8" id="KW-0961">Cell wall biogenesis/degradation</keyword>
<evidence type="ECO:0000256" key="9">
    <source>
        <dbReference type="HAMAP-Rule" id="MF_01924"/>
    </source>
</evidence>
<feature type="binding site" evidence="9">
    <location>
        <position position="162"/>
    </location>
    <ligand>
        <name>Zn(2+)</name>
        <dbReference type="ChEBI" id="CHEBI:29105"/>
        <note>catalytic</note>
    </ligand>
</feature>
<dbReference type="PANTHER" id="PTHR43126">
    <property type="entry name" value="D-ALANYL-D-ALANINE DIPEPTIDASE"/>
    <property type="match status" value="1"/>
</dbReference>
<accession>A0A6B3NFB3</accession>
<dbReference type="InterPro" id="IPR000755">
    <property type="entry name" value="A_A_dipeptidase"/>
</dbReference>
<evidence type="ECO:0000256" key="5">
    <source>
        <dbReference type="ARBA" id="ARBA00022833"/>
    </source>
</evidence>
<evidence type="ECO:0000256" key="2">
    <source>
        <dbReference type="ARBA" id="ARBA00022670"/>
    </source>
</evidence>
<dbReference type="SUPFAM" id="SSF55166">
    <property type="entry name" value="Hedgehog/DD-peptidase"/>
    <property type="match status" value="1"/>
</dbReference>
<feature type="active site" description="Proton donor/acceptor" evidence="9">
    <location>
        <position position="219"/>
    </location>
</feature>
<organism evidence="10">
    <name type="scientific">Symploca sp. SIO1C4</name>
    <dbReference type="NCBI Taxonomy" id="2607765"/>
    <lineage>
        <taxon>Bacteria</taxon>
        <taxon>Bacillati</taxon>
        <taxon>Cyanobacteriota</taxon>
        <taxon>Cyanophyceae</taxon>
        <taxon>Coleofasciculales</taxon>
        <taxon>Coleofasciculaceae</taxon>
        <taxon>Symploca</taxon>
    </lineage>
</organism>
<keyword evidence="5 9" id="KW-0862">Zinc</keyword>
<comment type="cofactor">
    <cofactor evidence="9">
        <name>Zn(2+)</name>
        <dbReference type="ChEBI" id="CHEBI:29105"/>
    </cofactor>
    <text evidence="9">Binds 1 zinc ion per subunit.</text>
</comment>
<keyword evidence="6 9" id="KW-0224">Dipeptidase</keyword>
<evidence type="ECO:0000256" key="1">
    <source>
        <dbReference type="ARBA" id="ARBA00001362"/>
    </source>
</evidence>
<dbReference type="GO" id="GO:0006508">
    <property type="term" value="P:proteolysis"/>
    <property type="evidence" value="ECO:0007669"/>
    <property type="project" value="UniProtKB-KW"/>
</dbReference>
<comment type="function">
    <text evidence="9">Catalyzes hydrolysis of the D-alanyl-D-alanine dipeptide.</text>
</comment>
<keyword evidence="4 9" id="KW-0378">Hydrolase</keyword>
<dbReference type="CDD" id="cd14840">
    <property type="entry name" value="D-Ala-D-Ala_dipeptidase_Aad"/>
    <property type="match status" value="1"/>
</dbReference>
<dbReference type="GO" id="GO:0008270">
    <property type="term" value="F:zinc ion binding"/>
    <property type="evidence" value="ECO:0007669"/>
    <property type="project" value="UniProtKB-UniRule"/>
</dbReference>
<evidence type="ECO:0000256" key="3">
    <source>
        <dbReference type="ARBA" id="ARBA00022723"/>
    </source>
</evidence>
<dbReference type="PANTHER" id="PTHR43126:SF1">
    <property type="entry name" value="D-ALANYL-D-ALANINE DIPEPTIDASE"/>
    <property type="match status" value="1"/>
</dbReference>
<dbReference type="HAMAP" id="MF_01924">
    <property type="entry name" value="A_A_dipeptidase"/>
    <property type="match status" value="1"/>
</dbReference>
<sequence length="244" mass="28270">MVHSSRWVRFVIVILLLILLLEFHNSENRLMATSKSPDQSVSSNSFFIKTQALVTSQLPYEARLIDIGSVNPNIILDIRYATENNFLHRKLYPVARCVLRGAAAKRLSQVQDYLETKGLGLKVFDCYRPLSVQRLMWEVLPDPRYVANPERGSRHNRGAAVDLTLVDSNGKELEMPTDYDDFTKQAHRDYNGASAEAMRNRQLLEEAMQRYGFIPLSTEWWHFDDPDWNKFSILDLSFEEIPFK</sequence>
<dbReference type="Gene3D" id="3.30.1380.10">
    <property type="match status" value="1"/>
</dbReference>
<feature type="binding site" evidence="9">
    <location>
        <position position="222"/>
    </location>
    <ligand>
        <name>Zn(2+)</name>
        <dbReference type="ChEBI" id="CHEBI:29105"/>
        <note>catalytic</note>
    </ligand>
</feature>
<name>A0A6B3NFB3_9CYAN</name>